<dbReference type="InterPro" id="IPR035906">
    <property type="entry name" value="MetI-like_sf"/>
</dbReference>
<keyword evidence="2 7" id="KW-0813">Transport</keyword>
<feature type="transmembrane region" description="Helical" evidence="7">
    <location>
        <begin position="130"/>
        <end position="154"/>
    </location>
</feature>
<evidence type="ECO:0000256" key="2">
    <source>
        <dbReference type="ARBA" id="ARBA00022448"/>
    </source>
</evidence>
<keyword evidence="6 7" id="KW-0472">Membrane</keyword>
<dbReference type="Pfam" id="PF00528">
    <property type="entry name" value="BPD_transp_1"/>
    <property type="match status" value="1"/>
</dbReference>
<dbReference type="InterPro" id="IPR000515">
    <property type="entry name" value="MetI-like"/>
</dbReference>
<keyword evidence="5 7" id="KW-1133">Transmembrane helix</keyword>
<evidence type="ECO:0000256" key="1">
    <source>
        <dbReference type="ARBA" id="ARBA00004651"/>
    </source>
</evidence>
<feature type="region of interest" description="Disordered" evidence="8">
    <location>
        <begin position="1"/>
        <end position="29"/>
    </location>
</feature>
<name>A0A3E0VQ04_9MICO</name>
<accession>A0A3E0VQ04</accession>
<proteinExistence type="inferred from homology"/>
<dbReference type="PROSITE" id="PS50928">
    <property type="entry name" value="ABC_TM1"/>
    <property type="match status" value="1"/>
</dbReference>
<keyword evidence="3" id="KW-1003">Cell membrane</keyword>
<evidence type="ECO:0000256" key="8">
    <source>
        <dbReference type="SAM" id="MobiDB-lite"/>
    </source>
</evidence>
<dbReference type="GO" id="GO:0005886">
    <property type="term" value="C:plasma membrane"/>
    <property type="evidence" value="ECO:0007669"/>
    <property type="project" value="UniProtKB-SubCell"/>
</dbReference>
<feature type="domain" description="ABC transmembrane type-1" evidence="9">
    <location>
        <begin position="95"/>
        <end position="286"/>
    </location>
</feature>
<sequence>MVTVAPSAVAPDTAVPSRPIPSKDGQPPKRARSVRYHAFLIIAAGTWFLPLLWMISLALTPNDVLQTSSTSLLPTALTLDNLFNVFNAGDLLRWFLNSFVVTTVTTALTVVFCAMAGYAFARIDFPGRRALFVVVIAGLMVPREGMFIPLFLLFSGTGQQNTYDALILPRLAAPLGVFIMTQFFSKVPAEMEEAARIDGATRWRIFVSIMLPLARPAMASLAIFTFVLTWNDYLWPLVISTKTEWFTVTTGLASLQSNFAATTNLGDLMARGLVGSLPLLVVFLLFQRQLIRGITLGSGEK</sequence>
<dbReference type="OrthoDB" id="2063054at2"/>
<gene>
    <name evidence="10" type="ORF">B7R22_16750</name>
</gene>
<feature type="transmembrane region" description="Helical" evidence="7">
    <location>
        <begin position="94"/>
        <end position="118"/>
    </location>
</feature>
<feature type="transmembrane region" description="Helical" evidence="7">
    <location>
        <begin position="268"/>
        <end position="286"/>
    </location>
</feature>
<dbReference type="RefSeq" id="WP_116412861.1">
    <property type="nucleotide sequence ID" value="NZ_NBXB01000045.1"/>
</dbReference>
<feature type="transmembrane region" description="Helical" evidence="7">
    <location>
        <begin position="205"/>
        <end position="228"/>
    </location>
</feature>
<feature type="transmembrane region" description="Helical" evidence="7">
    <location>
        <begin position="38"/>
        <end position="59"/>
    </location>
</feature>
<dbReference type="Gene3D" id="1.10.3720.10">
    <property type="entry name" value="MetI-like"/>
    <property type="match status" value="1"/>
</dbReference>
<feature type="transmembrane region" description="Helical" evidence="7">
    <location>
        <begin position="166"/>
        <end position="184"/>
    </location>
</feature>
<comment type="caution">
    <text evidence="10">The sequence shown here is derived from an EMBL/GenBank/DDBJ whole genome shotgun (WGS) entry which is preliminary data.</text>
</comment>
<dbReference type="GO" id="GO:0055085">
    <property type="term" value="P:transmembrane transport"/>
    <property type="evidence" value="ECO:0007669"/>
    <property type="project" value="InterPro"/>
</dbReference>
<reference evidence="10 11" key="1">
    <citation type="submission" date="2017-04" db="EMBL/GenBank/DDBJ databases">
        <title>Comparative genome analysis of Subtercola boreus.</title>
        <authorList>
            <person name="Cho Y.-J."/>
            <person name="Cho A."/>
            <person name="Kim O.-S."/>
            <person name="Lee J.-I."/>
        </authorList>
    </citation>
    <scope>NUCLEOTIDE SEQUENCE [LARGE SCALE GENOMIC DNA]</scope>
    <source>
        <strain evidence="10 11">P27479</strain>
    </source>
</reference>
<dbReference type="AlphaFoldDB" id="A0A3E0VQ04"/>
<organism evidence="10 11">
    <name type="scientific">Subtercola boreus</name>
    <dbReference type="NCBI Taxonomy" id="120213"/>
    <lineage>
        <taxon>Bacteria</taxon>
        <taxon>Bacillati</taxon>
        <taxon>Actinomycetota</taxon>
        <taxon>Actinomycetes</taxon>
        <taxon>Micrococcales</taxon>
        <taxon>Microbacteriaceae</taxon>
        <taxon>Subtercola</taxon>
    </lineage>
</organism>
<keyword evidence="4 7" id="KW-0812">Transmembrane</keyword>
<comment type="similarity">
    <text evidence="7">Belongs to the binding-protein-dependent transport system permease family.</text>
</comment>
<dbReference type="CDD" id="cd06261">
    <property type="entry name" value="TM_PBP2"/>
    <property type="match status" value="1"/>
</dbReference>
<evidence type="ECO:0000313" key="10">
    <source>
        <dbReference type="EMBL" id="RFA12084.1"/>
    </source>
</evidence>
<evidence type="ECO:0000313" key="11">
    <source>
        <dbReference type="Proteomes" id="UP000256541"/>
    </source>
</evidence>
<protein>
    <submittedName>
        <fullName evidence="10">Permease</fullName>
    </submittedName>
</protein>
<evidence type="ECO:0000256" key="4">
    <source>
        <dbReference type="ARBA" id="ARBA00022692"/>
    </source>
</evidence>
<dbReference type="Proteomes" id="UP000256541">
    <property type="component" value="Unassembled WGS sequence"/>
</dbReference>
<comment type="subcellular location">
    <subcellularLocation>
        <location evidence="1 7">Cell membrane</location>
        <topology evidence="1 7">Multi-pass membrane protein</topology>
    </subcellularLocation>
</comment>
<evidence type="ECO:0000256" key="7">
    <source>
        <dbReference type="RuleBase" id="RU363032"/>
    </source>
</evidence>
<evidence type="ECO:0000256" key="3">
    <source>
        <dbReference type="ARBA" id="ARBA00022475"/>
    </source>
</evidence>
<dbReference type="SUPFAM" id="SSF161098">
    <property type="entry name" value="MetI-like"/>
    <property type="match status" value="1"/>
</dbReference>
<evidence type="ECO:0000259" key="9">
    <source>
        <dbReference type="PROSITE" id="PS50928"/>
    </source>
</evidence>
<evidence type="ECO:0000256" key="6">
    <source>
        <dbReference type="ARBA" id="ARBA00023136"/>
    </source>
</evidence>
<evidence type="ECO:0000256" key="5">
    <source>
        <dbReference type="ARBA" id="ARBA00022989"/>
    </source>
</evidence>
<dbReference type="PANTHER" id="PTHR43744">
    <property type="entry name" value="ABC TRANSPORTER PERMEASE PROTEIN MG189-RELATED-RELATED"/>
    <property type="match status" value="1"/>
</dbReference>
<dbReference type="EMBL" id="NBXB01000045">
    <property type="protein sequence ID" value="RFA12084.1"/>
    <property type="molecule type" value="Genomic_DNA"/>
</dbReference>
<dbReference type="PANTHER" id="PTHR43744:SF12">
    <property type="entry name" value="ABC TRANSPORTER PERMEASE PROTEIN MG189-RELATED"/>
    <property type="match status" value="1"/>
</dbReference>